<name>A0A4Q7DV05_9LACO</name>
<dbReference type="Proteomes" id="UP000292818">
    <property type="component" value="Unassembled WGS sequence"/>
</dbReference>
<organism evidence="1 2">
    <name type="scientific">Lactobacillus delbrueckii</name>
    <dbReference type="NCBI Taxonomy" id="1584"/>
    <lineage>
        <taxon>Bacteria</taxon>
        <taxon>Bacillati</taxon>
        <taxon>Bacillota</taxon>
        <taxon>Bacilli</taxon>
        <taxon>Lactobacillales</taxon>
        <taxon>Lactobacillaceae</taxon>
        <taxon>Lactobacillus</taxon>
    </lineage>
</organism>
<gene>
    <name evidence="1" type="ORF">LDELB18P1_0685</name>
</gene>
<proteinExistence type="predicted"/>
<comment type="caution">
    <text evidence="1">The sequence shown here is derived from an EMBL/GenBank/DDBJ whole genome shotgun (WGS) entry which is preliminary data.</text>
</comment>
<sequence length="34" mass="3925">MFAMQENQTMCVCCMSLMSYDCFVLPKLDLAQTK</sequence>
<evidence type="ECO:0000313" key="1">
    <source>
        <dbReference type="EMBL" id="RZM16844.1"/>
    </source>
</evidence>
<dbReference type="AlphaFoldDB" id="A0A4Q7DV05"/>
<accession>A0A4Q7DV05</accession>
<protein>
    <submittedName>
        <fullName evidence="1">Uncharacterized protein</fullName>
    </submittedName>
</protein>
<evidence type="ECO:0000313" key="2">
    <source>
        <dbReference type="Proteomes" id="UP000292818"/>
    </source>
</evidence>
<dbReference type="EMBL" id="SETJ01000022">
    <property type="protein sequence ID" value="RZM16844.1"/>
    <property type="molecule type" value="Genomic_DNA"/>
</dbReference>
<reference evidence="1 2" key="1">
    <citation type="submission" date="2019-01" db="EMBL/GenBank/DDBJ databases">
        <title>Colonization of the human gut by bovine bacteria present in Parmesan cheese.</title>
        <authorList>
            <person name="Lugli G.A."/>
            <person name="Milani C."/>
        </authorList>
    </citation>
    <scope>NUCLEOTIDE SEQUENCE [LARGE SCALE GENOMIC DNA]</scope>
    <source>
        <strain evidence="1 2">LDELB18P1</strain>
    </source>
</reference>